<protein>
    <recommendedName>
        <fullName evidence="4">DUF2306 domain-containing protein</fullName>
    </recommendedName>
</protein>
<keyword evidence="1" id="KW-1133">Transmembrane helix</keyword>
<name>A0ABW9W0N8_9BURK</name>
<dbReference type="RefSeq" id="WP_161055270.1">
    <property type="nucleotide sequence ID" value="NZ_WWCT01000009.1"/>
</dbReference>
<feature type="transmembrane region" description="Helical" evidence="1">
    <location>
        <begin position="113"/>
        <end position="134"/>
    </location>
</feature>
<dbReference type="Proteomes" id="UP000642144">
    <property type="component" value="Unassembled WGS sequence"/>
</dbReference>
<evidence type="ECO:0000313" key="3">
    <source>
        <dbReference type="Proteomes" id="UP000642144"/>
    </source>
</evidence>
<organism evidence="2 3">
    <name type="scientific">Duganella levis</name>
    <dbReference type="NCBI Taxonomy" id="2692169"/>
    <lineage>
        <taxon>Bacteria</taxon>
        <taxon>Pseudomonadati</taxon>
        <taxon>Pseudomonadota</taxon>
        <taxon>Betaproteobacteria</taxon>
        <taxon>Burkholderiales</taxon>
        <taxon>Oxalobacteraceae</taxon>
        <taxon>Telluria group</taxon>
        <taxon>Duganella</taxon>
    </lineage>
</organism>
<reference evidence="2 3" key="1">
    <citation type="submission" date="2019-12" db="EMBL/GenBank/DDBJ databases">
        <title>Novel species isolated from a subtropical stream in China.</title>
        <authorList>
            <person name="Lu H."/>
        </authorList>
    </citation>
    <scope>NUCLEOTIDE SEQUENCE [LARGE SCALE GENOMIC DNA]</scope>
    <source>
        <strain evidence="2 3">CY42W</strain>
    </source>
</reference>
<proteinExistence type="predicted"/>
<comment type="caution">
    <text evidence="2">The sequence shown here is derived from an EMBL/GenBank/DDBJ whole genome shotgun (WGS) entry which is preliminary data.</text>
</comment>
<keyword evidence="1" id="KW-0472">Membrane</keyword>
<keyword evidence="3" id="KW-1185">Reference proteome</keyword>
<feature type="transmembrane region" description="Helical" evidence="1">
    <location>
        <begin position="44"/>
        <end position="66"/>
    </location>
</feature>
<keyword evidence="1" id="KW-0812">Transmembrane</keyword>
<evidence type="ECO:0000256" key="1">
    <source>
        <dbReference type="SAM" id="Phobius"/>
    </source>
</evidence>
<dbReference type="EMBL" id="WWCT01000009">
    <property type="protein sequence ID" value="MYN27300.1"/>
    <property type="molecule type" value="Genomic_DNA"/>
</dbReference>
<sequence length="231" mass="24893">MVSRSKETKAFLIAHAVLLAIVLVGFARSFYLRSLFTPRPLPTLLLLHGIVLTLWFALAVVQGVLVMTAQRRWHRRMAWLAVPVVVGVVVSGIAVNMGVALEVESASSPENMFVWGNFMSLASFVILVVAGVVLRRRYVAHHRLIFFASLAIIGPAFARFAFWPAIGLGMNFAPIFAGVGMLSLIVLALGYDLFTSRRVQSATLAGLAGVLIPLVGGTAVAISGVGFRLLH</sequence>
<evidence type="ECO:0000313" key="2">
    <source>
        <dbReference type="EMBL" id="MYN27300.1"/>
    </source>
</evidence>
<feature type="transmembrane region" description="Helical" evidence="1">
    <location>
        <begin position="78"/>
        <end position="101"/>
    </location>
</feature>
<feature type="transmembrane region" description="Helical" evidence="1">
    <location>
        <begin position="206"/>
        <end position="230"/>
    </location>
</feature>
<accession>A0ABW9W0N8</accession>
<evidence type="ECO:0008006" key="4">
    <source>
        <dbReference type="Google" id="ProtNLM"/>
    </source>
</evidence>
<feature type="transmembrane region" description="Helical" evidence="1">
    <location>
        <begin position="12"/>
        <end position="32"/>
    </location>
</feature>
<gene>
    <name evidence="2" type="ORF">GTP69_12855</name>
</gene>
<feature type="transmembrane region" description="Helical" evidence="1">
    <location>
        <begin position="172"/>
        <end position="194"/>
    </location>
</feature>
<feature type="transmembrane region" description="Helical" evidence="1">
    <location>
        <begin position="146"/>
        <end position="166"/>
    </location>
</feature>